<evidence type="ECO:0000313" key="1">
    <source>
        <dbReference type="EMBL" id="MDR6781568.1"/>
    </source>
</evidence>
<proteinExistence type="predicted"/>
<keyword evidence="1" id="KW-0413">Isomerase</keyword>
<keyword evidence="2" id="KW-1185">Reference proteome</keyword>
<name>A0ACC6KQX7_9SPHI</name>
<gene>
    <name evidence="1" type="ORF">J2X78_000120</name>
</gene>
<protein>
    <submittedName>
        <fullName evidence="1">Thiol-disulfide isomerase/thioredoxin</fullName>
    </submittedName>
</protein>
<sequence length="385" mass="43120">MMNKFYTLALVLITGSGINALAQSPAPAKKVVFKGQADVKYNGEYIYLFANQPKMVRDSAKITNGAFSFSRPFTEAGEYAFYSGYEKKTTGDYSVLVIPFEKASEMSIKADMLRFNQSEVKGSSGFFIYDAFAKATDPVYEKLMTDLIAKYGKAYLYDMKRDTTAQKYKDMIAEYTKGKAAYNELLKKQLISTVNAHPNSFASVLLMQSYVENLDLPTAEALSKKLDPAVMDNFFGRNLLSQVNGRKKSAIGSFIEDFTLNDPKDQPLKFSSLKGKYVLIDFWGSWCGPCHVAFKELRALYAKYQGKGFEILGLATENSKAAWLKDLEKEKLPWLQVIDEQGNKSVSLQQFAIGKYPTTVLVDPTGKIIGRDLDMKSLEAILDKL</sequence>
<organism evidence="1 2">
    <name type="scientific">Pedobacter africanus</name>
    <dbReference type="NCBI Taxonomy" id="151894"/>
    <lineage>
        <taxon>Bacteria</taxon>
        <taxon>Pseudomonadati</taxon>
        <taxon>Bacteroidota</taxon>
        <taxon>Sphingobacteriia</taxon>
        <taxon>Sphingobacteriales</taxon>
        <taxon>Sphingobacteriaceae</taxon>
        <taxon>Pedobacter</taxon>
    </lineage>
</organism>
<reference evidence="1" key="1">
    <citation type="submission" date="2023-07" db="EMBL/GenBank/DDBJ databases">
        <title>Sorghum-associated microbial communities from plants grown in Nebraska, USA.</title>
        <authorList>
            <person name="Schachtman D."/>
        </authorList>
    </citation>
    <scope>NUCLEOTIDE SEQUENCE</scope>
    <source>
        <strain evidence="1">2697</strain>
    </source>
</reference>
<evidence type="ECO:0000313" key="2">
    <source>
        <dbReference type="Proteomes" id="UP001246858"/>
    </source>
</evidence>
<comment type="caution">
    <text evidence="1">The sequence shown here is derived from an EMBL/GenBank/DDBJ whole genome shotgun (WGS) entry which is preliminary data.</text>
</comment>
<dbReference type="EMBL" id="JAVDTF010000001">
    <property type="protein sequence ID" value="MDR6781568.1"/>
    <property type="molecule type" value="Genomic_DNA"/>
</dbReference>
<accession>A0ACC6KQX7</accession>
<dbReference type="Proteomes" id="UP001246858">
    <property type="component" value="Unassembled WGS sequence"/>
</dbReference>